<organism evidence="8 9">
    <name type="scientific">Carpinus fangiana</name>
    <dbReference type="NCBI Taxonomy" id="176857"/>
    <lineage>
        <taxon>Eukaryota</taxon>
        <taxon>Viridiplantae</taxon>
        <taxon>Streptophyta</taxon>
        <taxon>Embryophyta</taxon>
        <taxon>Tracheophyta</taxon>
        <taxon>Spermatophyta</taxon>
        <taxon>Magnoliopsida</taxon>
        <taxon>eudicotyledons</taxon>
        <taxon>Gunneridae</taxon>
        <taxon>Pentapetalae</taxon>
        <taxon>rosids</taxon>
        <taxon>fabids</taxon>
        <taxon>Fagales</taxon>
        <taxon>Betulaceae</taxon>
        <taxon>Carpinus</taxon>
    </lineage>
</organism>
<evidence type="ECO:0000313" key="8">
    <source>
        <dbReference type="EMBL" id="KAB8346141.1"/>
    </source>
</evidence>
<dbReference type="InterPro" id="IPR051136">
    <property type="entry name" value="Intracellular_Lectin-GPT"/>
</dbReference>
<evidence type="ECO:0000256" key="2">
    <source>
        <dbReference type="ARBA" id="ARBA00022692"/>
    </source>
</evidence>
<evidence type="ECO:0000256" key="5">
    <source>
        <dbReference type="ARBA" id="ARBA00023136"/>
    </source>
</evidence>
<keyword evidence="2" id="KW-0812">Transmembrane</keyword>
<proteinExistence type="predicted"/>
<gene>
    <name evidence="8" type="ORF">FH972_023187</name>
</gene>
<name>A0A5N6KUT6_9ROSI</name>
<protein>
    <recommendedName>
        <fullName evidence="7">L-type lectin-like domain-containing protein</fullName>
    </recommendedName>
</protein>
<keyword evidence="6" id="KW-0175">Coiled coil</keyword>
<dbReference type="GO" id="GO:0006888">
    <property type="term" value="P:endoplasmic reticulum to Golgi vesicle-mediated transport"/>
    <property type="evidence" value="ECO:0007669"/>
    <property type="project" value="TreeGrafter"/>
</dbReference>
<evidence type="ECO:0000259" key="7">
    <source>
        <dbReference type="Pfam" id="PF03388"/>
    </source>
</evidence>
<keyword evidence="4" id="KW-1133">Transmembrane helix</keyword>
<dbReference type="GO" id="GO:0005537">
    <property type="term" value="F:D-mannose binding"/>
    <property type="evidence" value="ECO:0007669"/>
    <property type="project" value="TreeGrafter"/>
</dbReference>
<dbReference type="GO" id="GO:0030134">
    <property type="term" value="C:COPII-coated ER to Golgi transport vesicle"/>
    <property type="evidence" value="ECO:0007669"/>
    <property type="project" value="TreeGrafter"/>
</dbReference>
<keyword evidence="3" id="KW-0732">Signal</keyword>
<evidence type="ECO:0000256" key="6">
    <source>
        <dbReference type="SAM" id="Coils"/>
    </source>
</evidence>
<dbReference type="EMBL" id="VIBQ01000013">
    <property type="protein sequence ID" value="KAB8346141.1"/>
    <property type="molecule type" value="Genomic_DNA"/>
</dbReference>
<dbReference type="Proteomes" id="UP000327013">
    <property type="component" value="Unassembled WGS sequence"/>
</dbReference>
<dbReference type="InterPro" id="IPR005052">
    <property type="entry name" value="Lectin_leg"/>
</dbReference>
<reference evidence="8 9" key="1">
    <citation type="submission" date="2019-06" db="EMBL/GenBank/DDBJ databases">
        <title>A chromosomal-level reference genome of Carpinus fangiana (Coryloideae, Betulaceae).</title>
        <authorList>
            <person name="Yang X."/>
            <person name="Wang Z."/>
            <person name="Zhang L."/>
            <person name="Hao G."/>
            <person name="Liu J."/>
            <person name="Yang Y."/>
        </authorList>
    </citation>
    <scope>NUCLEOTIDE SEQUENCE [LARGE SCALE GENOMIC DNA]</scope>
    <source>
        <strain evidence="8">Cfa_2016G</strain>
        <tissue evidence="8">Leaf</tissue>
    </source>
</reference>
<feature type="domain" description="L-type lectin-like" evidence="7">
    <location>
        <begin position="66"/>
        <end position="210"/>
    </location>
</feature>
<comment type="caution">
    <text evidence="8">The sequence shown here is derived from an EMBL/GenBank/DDBJ whole genome shotgun (WGS) entry which is preliminary data.</text>
</comment>
<keyword evidence="5" id="KW-0472">Membrane</keyword>
<comment type="subcellular location">
    <subcellularLocation>
        <location evidence="1">Membrane</location>
        <topology evidence="1">Single-pass type I membrane protein</topology>
    </subcellularLocation>
</comment>
<evidence type="ECO:0000313" key="9">
    <source>
        <dbReference type="Proteomes" id="UP000327013"/>
    </source>
</evidence>
<dbReference type="GO" id="GO:0000139">
    <property type="term" value="C:Golgi membrane"/>
    <property type="evidence" value="ECO:0007669"/>
    <property type="project" value="TreeGrafter"/>
</dbReference>
<feature type="coiled-coil region" evidence="6">
    <location>
        <begin position="255"/>
        <end position="298"/>
    </location>
</feature>
<sequence length="398" mass="43916">MDFGAGSDAAFKHLVSIQPIRITHILDCGDGAVSVAKELRKAAVVALLAWAGVTLFTNVLKFRKSISKTLPGWTLSGSEYIPEILSDRVILTPPAPGNKRGGIISSHEINSAEWKASLDFRASGQERGSGNLNIWLAKPTQDPLSSVYTVEKFDGLVLVVDQYGGSGGAIRGFLNDNTVNFRAHHNLDEMAFGHCTYAYRNLGRMSNLILEQRSDGFESELRQLEQRQSERQDELRRNWGSGGSSAGAAIPYEQLNKMESKILSIEQTVQRVQRDIEGRDYKKTLDDLQRALRDTQTNLMSSLPQSMSQSTSSFLTYLIRVLTRCSCVHVKSVHVAVCLCRCCVPSHAGWLICGVQAEKGERSQEVPVEHGAVVFEAIVAVQSKYSHMRRSGIDAMSK</sequence>
<dbReference type="PANTHER" id="PTHR12223:SF28">
    <property type="entry name" value="LECTIN, MANNOSE BINDING 1 LIKE"/>
    <property type="match status" value="1"/>
</dbReference>
<dbReference type="Pfam" id="PF03388">
    <property type="entry name" value="Lectin_leg-like"/>
    <property type="match status" value="1"/>
</dbReference>
<dbReference type="OrthoDB" id="10265193at2759"/>
<keyword evidence="9" id="KW-1185">Reference proteome</keyword>
<dbReference type="SUPFAM" id="SSF49899">
    <property type="entry name" value="Concanavalin A-like lectins/glucanases"/>
    <property type="match status" value="1"/>
</dbReference>
<dbReference type="AlphaFoldDB" id="A0A5N6KUT6"/>
<accession>A0A5N6KUT6</accession>
<dbReference type="GO" id="GO:0005793">
    <property type="term" value="C:endoplasmic reticulum-Golgi intermediate compartment"/>
    <property type="evidence" value="ECO:0007669"/>
    <property type="project" value="TreeGrafter"/>
</dbReference>
<dbReference type="PANTHER" id="PTHR12223">
    <property type="entry name" value="VESICULAR MANNOSE-BINDING LECTIN"/>
    <property type="match status" value="1"/>
</dbReference>
<dbReference type="Gene3D" id="2.60.120.200">
    <property type="match status" value="1"/>
</dbReference>
<dbReference type="GO" id="GO:0005789">
    <property type="term" value="C:endoplasmic reticulum membrane"/>
    <property type="evidence" value="ECO:0007669"/>
    <property type="project" value="TreeGrafter"/>
</dbReference>
<evidence type="ECO:0000256" key="1">
    <source>
        <dbReference type="ARBA" id="ARBA00004479"/>
    </source>
</evidence>
<evidence type="ECO:0000256" key="4">
    <source>
        <dbReference type="ARBA" id="ARBA00022989"/>
    </source>
</evidence>
<evidence type="ECO:0000256" key="3">
    <source>
        <dbReference type="ARBA" id="ARBA00022729"/>
    </source>
</evidence>
<dbReference type="InterPro" id="IPR013320">
    <property type="entry name" value="ConA-like_dom_sf"/>
</dbReference>